<name>S8EAM7_9LAMI</name>
<dbReference type="Proteomes" id="UP000015453">
    <property type="component" value="Unassembled WGS sequence"/>
</dbReference>
<feature type="transmembrane region" description="Helical" evidence="1">
    <location>
        <begin position="66"/>
        <end position="87"/>
    </location>
</feature>
<dbReference type="PANTHER" id="PTHR36000">
    <property type="entry name" value="DEFECTIVE 1273 PROTEIN, PUTATIVE-RELATED"/>
    <property type="match status" value="1"/>
</dbReference>
<comment type="caution">
    <text evidence="2">The sequence shown here is derived from an EMBL/GenBank/DDBJ whole genome shotgun (WGS) entry which is preliminary data.</text>
</comment>
<feature type="transmembrane region" description="Helical" evidence="1">
    <location>
        <begin position="32"/>
        <end position="54"/>
    </location>
</feature>
<dbReference type="EMBL" id="AUSU01000643">
    <property type="protein sequence ID" value="EPS72913.1"/>
    <property type="molecule type" value="Genomic_DNA"/>
</dbReference>
<dbReference type="PANTHER" id="PTHR36000:SF2">
    <property type="entry name" value="DEFECTIVE 1273 PROTEIN, PUTATIVE-RELATED"/>
    <property type="match status" value="1"/>
</dbReference>
<evidence type="ECO:0000313" key="3">
    <source>
        <dbReference type="Proteomes" id="UP000015453"/>
    </source>
</evidence>
<keyword evidence="3" id="KW-1185">Reference proteome</keyword>
<feature type="non-terminal residue" evidence="2">
    <location>
        <position position="1"/>
    </location>
</feature>
<protein>
    <submittedName>
        <fullName evidence="2">Uncharacterized protein</fullName>
    </submittedName>
</protein>
<organism evidence="2 3">
    <name type="scientific">Genlisea aurea</name>
    <dbReference type="NCBI Taxonomy" id="192259"/>
    <lineage>
        <taxon>Eukaryota</taxon>
        <taxon>Viridiplantae</taxon>
        <taxon>Streptophyta</taxon>
        <taxon>Embryophyta</taxon>
        <taxon>Tracheophyta</taxon>
        <taxon>Spermatophyta</taxon>
        <taxon>Magnoliopsida</taxon>
        <taxon>eudicotyledons</taxon>
        <taxon>Gunneridae</taxon>
        <taxon>Pentapetalae</taxon>
        <taxon>asterids</taxon>
        <taxon>lamiids</taxon>
        <taxon>Lamiales</taxon>
        <taxon>Lentibulariaceae</taxon>
        <taxon>Genlisea</taxon>
    </lineage>
</organism>
<sequence>VMDKARRLWEKTCPDPVKTFPWNKTVDHFTQLIIDIALTVFKYLSIPLFVVTCISEMSYCAHERKLFLVPFPFLFGIAFAGVLQDAASESSPYLKSAEVPWHSIGIAVFFALVKLAGPYYPYWGRVFIPHIANGALWRVVWS</sequence>
<evidence type="ECO:0000256" key="1">
    <source>
        <dbReference type="SAM" id="Phobius"/>
    </source>
</evidence>
<keyword evidence="1" id="KW-0812">Transmembrane</keyword>
<proteinExistence type="predicted"/>
<keyword evidence="1" id="KW-1133">Transmembrane helix</keyword>
<keyword evidence="1" id="KW-0472">Membrane</keyword>
<feature type="transmembrane region" description="Helical" evidence="1">
    <location>
        <begin position="99"/>
        <end position="117"/>
    </location>
</feature>
<gene>
    <name evidence="2" type="ORF">M569_01843</name>
</gene>
<dbReference type="AlphaFoldDB" id="S8EAM7"/>
<evidence type="ECO:0000313" key="2">
    <source>
        <dbReference type="EMBL" id="EPS72913.1"/>
    </source>
</evidence>
<reference evidence="2 3" key="1">
    <citation type="journal article" date="2013" name="BMC Genomics">
        <title>The miniature genome of a carnivorous plant Genlisea aurea contains a low number of genes and short non-coding sequences.</title>
        <authorList>
            <person name="Leushkin E.V."/>
            <person name="Sutormin R.A."/>
            <person name="Nabieva E.R."/>
            <person name="Penin A.A."/>
            <person name="Kondrashov A.S."/>
            <person name="Logacheva M.D."/>
        </authorList>
    </citation>
    <scope>NUCLEOTIDE SEQUENCE [LARGE SCALE GENOMIC DNA]</scope>
</reference>
<accession>S8EAM7</accession>
<feature type="non-terminal residue" evidence="2">
    <location>
        <position position="142"/>
    </location>
</feature>
<dbReference type="OrthoDB" id="1934999at2759"/>